<reference evidence="2" key="1">
    <citation type="journal article" date="2023" name="G3 (Bethesda)">
        <title>Genome assembly and association tests identify interacting loci associated with vigor, precocity, and sex in interspecific pistachio rootstocks.</title>
        <authorList>
            <person name="Palmer W."/>
            <person name="Jacygrad E."/>
            <person name="Sagayaradj S."/>
            <person name="Cavanaugh K."/>
            <person name="Han R."/>
            <person name="Bertier L."/>
            <person name="Beede B."/>
            <person name="Kafkas S."/>
            <person name="Golino D."/>
            <person name="Preece J."/>
            <person name="Michelmore R."/>
        </authorList>
    </citation>
    <scope>NUCLEOTIDE SEQUENCE [LARGE SCALE GENOMIC DNA]</scope>
</reference>
<name>A0ACC1AQR0_9ROSI</name>
<sequence length="251" mass="28224">MFPSHVASSCSNIDVKALPFGNPQKVNLSLYYETLNPNCSNFIVQNLATVFDNDLISIINLRMVPWGNAYTNDSGKTIVCKHGPEECMLNTVEACAINVWNDNLVEPAFSFIISLNPRNKYYGFIYCIEFLAIEGRHKDWKHICAMGGGLWKFYNLCVQCLQRHCCAQCLQISFTWDPFSPGGKSGKENVEVQTPFAEAPDIKIERPVCIVCLRTVSNACKSPLPGTHSAQEASRAKRMSRFKHPSRKHLI</sequence>
<evidence type="ECO:0000313" key="1">
    <source>
        <dbReference type="EMBL" id="KAJ0088993.1"/>
    </source>
</evidence>
<keyword evidence="2" id="KW-1185">Reference proteome</keyword>
<dbReference type="EMBL" id="CM047905">
    <property type="protein sequence ID" value="KAJ0088993.1"/>
    <property type="molecule type" value="Genomic_DNA"/>
</dbReference>
<comment type="caution">
    <text evidence="1">The sequence shown here is derived from an EMBL/GenBank/DDBJ whole genome shotgun (WGS) entry which is preliminary data.</text>
</comment>
<organism evidence="1 2">
    <name type="scientific">Pistacia atlantica</name>
    <dbReference type="NCBI Taxonomy" id="434234"/>
    <lineage>
        <taxon>Eukaryota</taxon>
        <taxon>Viridiplantae</taxon>
        <taxon>Streptophyta</taxon>
        <taxon>Embryophyta</taxon>
        <taxon>Tracheophyta</taxon>
        <taxon>Spermatophyta</taxon>
        <taxon>Magnoliopsida</taxon>
        <taxon>eudicotyledons</taxon>
        <taxon>Gunneridae</taxon>
        <taxon>Pentapetalae</taxon>
        <taxon>rosids</taxon>
        <taxon>malvids</taxon>
        <taxon>Sapindales</taxon>
        <taxon>Anacardiaceae</taxon>
        <taxon>Pistacia</taxon>
    </lineage>
</organism>
<dbReference type="Proteomes" id="UP001164250">
    <property type="component" value="Chromosome 9"/>
</dbReference>
<accession>A0ACC1AQR0</accession>
<gene>
    <name evidence="1" type="ORF">Patl1_31415</name>
</gene>
<protein>
    <submittedName>
        <fullName evidence="1">Uncharacterized protein</fullName>
    </submittedName>
</protein>
<evidence type="ECO:0000313" key="2">
    <source>
        <dbReference type="Proteomes" id="UP001164250"/>
    </source>
</evidence>
<proteinExistence type="predicted"/>